<reference evidence="2 3" key="1">
    <citation type="journal article" date="2024" name="Chem. Sci.">
        <title>Discovery of megapolipeptins by genome mining of a Burkholderiales bacteria collection.</title>
        <authorList>
            <person name="Paulo B.S."/>
            <person name="Recchia M.J.J."/>
            <person name="Lee S."/>
            <person name="Fergusson C.H."/>
            <person name="Romanowski S.B."/>
            <person name="Hernandez A."/>
            <person name="Krull N."/>
            <person name="Liu D.Y."/>
            <person name="Cavanagh H."/>
            <person name="Bos A."/>
            <person name="Gray C.A."/>
            <person name="Murphy B.T."/>
            <person name="Linington R.G."/>
            <person name="Eustaquio A.S."/>
        </authorList>
    </citation>
    <scope>NUCLEOTIDE SEQUENCE [LARGE SCALE GENOMIC DNA]</scope>
    <source>
        <strain evidence="2 3">RL21-008-BIB-A</strain>
    </source>
</reference>
<organism evidence="2 3">
    <name type="scientific">Herbaspirillum lusitanum</name>
    <dbReference type="NCBI Taxonomy" id="213312"/>
    <lineage>
        <taxon>Bacteria</taxon>
        <taxon>Pseudomonadati</taxon>
        <taxon>Pseudomonadota</taxon>
        <taxon>Betaproteobacteria</taxon>
        <taxon>Burkholderiales</taxon>
        <taxon>Oxalobacteraceae</taxon>
        <taxon>Herbaspirillum</taxon>
    </lineage>
</organism>
<comment type="caution">
    <text evidence="2">The sequence shown here is derived from an EMBL/GenBank/DDBJ whole genome shotgun (WGS) entry which is preliminary data.</text>
</comment>
<dbReference type="EMBL" id="JAQQFM010000002">
    <property type="protein sequence ID" value="MFL9923592.1"/>
    <property type="molecule type" value="Genomic_DNA"/>
</dbReference>
<evidence type="ECO:0000256" key="1">
    <source>
        <dbReference type="SAM" id="SignalP"/>
    </source>
</evidence>
<protein>
    <submittedName>
        <fullName evidence="2">Uncharacterized protein</fullName>
    </submittedName>
</protein>
<evidence type="ECO:0000313" key="2">
    <source>
        <dbReference type="EMBL" id="MFL9923592.1"/>
    </source>
</evidence>
<dbReference type="Proteomes" id="UP001629246">
    <property type="component" value="Unassembled WGS sequence"/>
</dbReference>
<accession>A0ABW9A6G4</accession>
<feature type="chain" id="PRO_5045145362" evidence="1">
    <location>
        <begin position="29"/>
        <end position="708"/>
    </location>
</feature>
<dbReference type="RefSeq" id="WP_408155378.1">
    <property type="nucleotide sequence ID" value="NZ_JAQQFM010000002.1"/>
</dbReference>
<proteinExistence type="predicted"/>
<evidence type="ECO:0000313" key="3">
    <source>
        <dbReference type="Proteomes" id="UP001629246"/>
    </source>
</evidence>
<keyword evidence="3" id="KW-1185">Reference proteome</keyword>
<sequence length="708" mass="77286">MHYFKPAKYLTGCSLLALLSFMATPGLAAAQVAEGTPAITDIAIENTARVAQTAVPITFGQAFVEGDLQRNEGIVGKMADGSLLPFQVNVKATHADGSVRHAILSAIVTTLATGKPVPVQLIKTEAQKQSQQPGPEAAASPDSLLADGFDAAVSITLDGKLYNASLKNALSKGRYSSWLSGAIVNEWLTSAPLLDEQGKPHPHLHVRYAIRNYAEGHGTRVDVTVENDWAYQPGPQNFTYEVKIDVGGKNVYSKLALTHYHHARWRKTFWWKDEPRVNVRENTGYLIRSKAVPNYDRTTFISELTLRDIGANWRGKKTEPMGAGEALPEMPTTGGRPDIGLIPGWGVTYLLSMDRRARDVALGTGDLAGSWSMHYRDQKTDRPISLINYPYMTILGHVSDTINPATKKSEAFPVCSDCSSPNAADSAHQPAFNYLPYLLSGDFYQLEELQFWAMWNTFKTNPGYRGNVKGLVHQSQVRDQAWSMRNIADAAYITPDSDPLKAQFVRFVENNLAWYNAQYPNNPRANKLGINVDGNIEYNGNLGIAPWMDDFFTSAIGRIAEQGFANAGPLLRYKAKFPVARMTSAGYCWIFGAAYSLNVRATPGSPLFDDLARTYASTLQSNFAEAAAAGLASLPCASPAMAAALKLKTAEMAGYSENPTGFPSNMQPALAYSVDAGVADATTAWSIFMRRSVKPQYGLGPQFAIVPR</sequence>
<feature type="signal peptide" evidence="1">
    <location>
        <begin position="1"/>
        <end position="28"/>
    </location>
</feature>
<gene>
    <name evidence="2" type="ORF">PQR62_04920</name>
</gene>
<name>A0ABW9A6G4_9BURK</name>
<keyword evidence="1" id="KW-0732">Signal</keyword>